<dbReference type="InterPro" id="IPR032675">
    <property type="entry name" value="LRR_dom_sf"/>
</dbReference>
<accession>A0A6A6RBN2</accession>
<evidence type="ECO:0008006" key="3">
    <source>
        <dbReference type="Google" id="ProtNLM"/>
    </source>
</evidence>
<dbReference type="SUPFAM" id="SSF52047">
    <property type="entry name" value="RNI-like"/>
    <property type="match status" value="1"/>
</dbReference>
<evidence type="ECO:0000313" key="2">
    <source>
        <dbReference type="Proteomes" id="UP000799750"/>
    </source>
</evidence>
<dbReference type="AlphaFoldDB" id="A0A6A6RBN2"/>
<proteinExistence type="predicted"/>
<sequence>MSTNSVIERGLQHLPQEVWLEILSWLTCERDAVLEENERGGFRFQRRIPEARIVLNNTEADLRNLCLTCRFLNFNTQPALYECFDQDVKEPRSLLLFLRSLLRQPNFALHVRRVYAHFLRSDLARFYGRRLDGEVGSLFTSVLKRHHSMGDSTRSQFLKLFHVGCTMGDTLMVLLLWHTPNLRELYIEHEDGRGYSMLEELILKAFVHPDSCLPFSKLQKLRIWFHLSHNFSPVSPWLLLPSLRSLDVGHLYAFPCIPALQDLESLRWRVDSTRPSIGLPKFTSSLTSLAIHCDDMTPDALDDILFYCTALKSFELYLRPYRAKNLAQFNLYRTLQSLLCRKDSLNILRLDGMWSIENPGGHFIRGTEMETREHGKHLPSPVSFRDFAKLTHLLVPEPALHDWLTDYRADILPPTLEVLELPTFEIGSRAEIDELVKELASEGSKQCPRLEVITFGLKGRDVGSIRGILTIRFNQWGYRVEAQNAIGEFVAVDDLALPIDSEGV</sequence>
<dbReference type="OrthoDB" id="2520703at2759"/>
<dbReference type="EMBL" id="MU004182">
    <property type="protein sequence ID" value="KAF2501153.1"/>
    <property type="molecule type" value="Genomic_DNA"/>
</dbReference>
<gene>
    <name evidence="1" type="ORF">BU16DRAFT_555653</name>
</gene>
<dbReference type="Proteomes" id="UP000799750">
    <property type="component" value="Unassembled WGS sequence"/>
</dbReference>
<evidence type="ECO:0000313" key="1">
    <source>
        <dbReference type="EMBL" id="KAF2501153.1"/>
    </source>
</evidence>
<reference evidence="1" key="1">
    <citation type="journal article" date="2020" name="Stud. Mycol.">
        <title>101 Dothideomycetes genomes: a test case for predicting lifestyles and emergence of pathogens.</title>
        <authorList>
            <person name="Haridas S."/>
            <person name="Albert R."/>
            <person name="Binder M."/>
            <person name="Bloem J."/>
            <person name="Labutti K."/>
            <person name="Salamov A."/>
            <person name="Andreopoulos B."/>
            <person name="Baker S."/>
            <person name="Barry K."/>
            <person name="Bills G."/>
            <person name="Bluhm B."/>
            <person name="Cannon C."/>
            <person name="Castanera R."/>
            <person name="Culley D."/>
            <person name="Daum C."/>
            <person name="Ezra D."/>
            <person name="Gonzalez J."/>
            <person name="Henrissat B."/>
            <person name="Kuo A."/>
            <person name="Liang C."/>
            <person name="Lipzen A."/>
            <person name="Lutzoni F."/>
            <person name="Magnuson J."/>
            <person name="Mondo S."/>
            <person name="Nolan M."/>
            <person name="Ohm R."/>
            <person name="Pangilinan J."/>
            <person name="Park H.-J."/>
            <person name="Ramirez L."/>
            <person name="Alfaro M."/>
            <person name="Sun H."/>
            <person name="Tritt A."/>
            <person name="Yoshinaga Y."/>
            <person name="Zwiers L.-H."/>
            <person name="Turgeon B."/>
            <person name="Goodwin S."/>
            <person name="Spatafora J."/>
            <person name="Crous P."/>
            <person name="Grigoriev I."/>
        </authorList>
    </citation>
    <scope>NUCLEOTIDE SEQUENCE</scope>
    <source>
        <strain evidence="1">CBS 269.34</strain>
    </source>
</reference>
<protein>
    <recommendedName>
        <fullName evidence="3">F-box domain-containing protein</fullName>
    </recommendedName>
</protein>
<keyword evidence="2" id="KW-1185">Reference proteome</keyword>
<organism evidence="1 2">
    <name type="scientific">Lophium mytilinum</name>
    <dbReference type="NCBI Taxonomy" id="390894"/>
    <lineage>
        <taxon>Eukaryota</taxon>
        <taxon>Fungi</taxon>
        <taxon>Dikarya</taxon>
        <taxon>Ascomycota</taxon>
        <taxon>Pezizomycotina</taxon>
        <taxon>Dothideomycetes</taxon>
        <taxon>Pleosporomycetidae</taxon>
        <taxon>Mytilinidiales</taxon>
        <taxon>Mytilinidiaceae</taxon>
        <taxon>Lophium</taxon>
    </lineage>
</organism>
<name>A0A6A6RBN2_9PEZI</name>
<dbReference type="Gene3D" id="3.80.10.10">
    <property type="entry name" value="Ribonuclease Inhibitor"/>
    <property type="match status" value="1"/>
</dbReference>